<sequence length="103" mass="12190">MVLSKPQPFNGTRGTASKAFVGQIGLHAVTYPKRFPTDARKVVFSILFMRDYAETWSQPYREMVFNKVPVVFDYFLNDFRSTFFDHNRQNRDEVTLWNLRQTC</sequence>
<keyword evidence="2" id="KW-1185">Reference proteome</keyword>
<evidence type="ECO:0000313" key="1">
    <source>
        <dbReference type="EMBL" id="KNZ48683.1"/>
    </source>
</evidence>
<proteinExistence type="predicted"/>
<name>A0A0L6UJJ1_9BASI</name>
<organism evidence="1 2">
    <name type="scientific">Puccinia sorghi</name>
    <dbReference type="NCBI Taxonomy" id="27349"/>
    <lineage>
        <taxon>Eukaryota</taxon>
        <taxon>Fungi</taxon>
        <taxon>Dikarya</taxon>
        <taxon>Basidiomycota</taxon>
        <taxon>Pucciniomycotina</taxon>
        <taxon>Pucciniomycetes</taxon>
        <taxon>Pucciniales</taxon>
        <taxon>Pucciniaceae</taxon>
        <taxon>Puccinia</taxon>
    </lineage>
</organism>
<accession>A0A0L6UJJ1</accession>
<dbReference type="AlphaFoldDB" id="A0A0L6UJJ1"/>
<evidence type="ECO:0000313" key="2">
    <source>
        <dbReference type="Proteomes" id="UP000037035"/>
    </source>
</evidence>
<dbReference type="EMBL" id="LAVV01010708">
    <property type="protein sequence ID" value="KNZ48683.1"/>
    <property type="molecule type" value="Genomic_DNA"/>
</dbReference>
<evidence type="ECO:0008006" key="3">
    <source>
        <dbReference type="Google" id="ProtNLM"/>
    </source>
</evidence>
<protein>
    <recommendedName>
        <fullName evidence="3">Retrotransposon gag domain-containing protein</fullName>
    </recommendedName>
</protein>
<reference evidence="1 2" key="1">
    <citation type="submission" date="2015-08" db="EMBL/GenBank/DDBJ databases">
        <title>Next Generation Sequencing and Analysis of the Genome of Puccinia sorghi L Schw, the Causal Agent of Maize Common Rust.</title>
        <authorList>
            <person name="Rochi L."/>
            <person name="Burguener G."/>
            <person name="Darino M."/>
            <person name="Turjanski A."/>
            <person name="Kreff E."/>
            <person name="Dieguez M.J."/>
            <person name="Sacco F."/>
        </authorList>
    </citation>
    <scope>NUCLEOTIDE SEQUENCE [LARGE SCALE GENOMIC DNA]</scope>
    <source>
        <strain evidence="1 2">RO10H11247</strain>
    </source>
</reference>
<dbReference type="Proteomes" id="UP000037035">
    <property type="component" value="Unassembled WGS sequence"/>
</dbReference>
<gene>
    <name evidence="1" type="ORF">VP01_548g2</name>
</gene>
<comment type="caution">
    <text evidence="1">The sequence shown here is derived from an EMBL/GenBank/DDBJ whole genome shotgun (WGS) entry which is preliminary data.</text>
</comment>
<dbReference type="VEuPathDB" id="FungiDB:VP01_548g2"/>